<organism evidence="1 2">
    <name type="scientific">Lindgomyces ingoldianus</name>
    <dbReference type="NCBI Taxonomy" id="673940"/>
    <lineage>
        <taxon>Eukaryota</taxon>
        <taxon>Fungi</taxon>
        <taxon>Dikarya</taxon>
        <taxon>Ascomycota</taxon>
        <taxon>Pezizomycotina</taxon>
        <taxon>Dothideomycetes</taxon>
        <taxon>Pleosporomycetidae</taxon>
        <taxon>Pleosporales</taxon>
        <taxon>Lindgomycetaceae</taxon>
        <taxon>Lindgomyces</taxon>
    </lineage>
</organism>
<name>A0ACB6QN75_9PLEO</name>
<protein>
    <submittedName>
        <fullName evidence="1">Uncharacterized protein</fullName>
    </submittedName>
</protein>
<comment type="caution">
    <text evidence="1">The sequence shown here is derived from an EMBL/GenBank/DDBJ whole genome shotgun (WGS) entry which is preliminary data.</text>
</comment>
<dbReference type="EMBL" id="MU003515">
    <property type="protein sequence ID" value="KAF2468429.1"/>
    <property type="molecule type" value="Genomic_DNA"/>
</dbReference>
<accession>A0ACB6QN75</accession>
<reference evidence="1" key="1">
    <citation type="journal article" date="2020" name="Stud. Mycol.">
        <title>101 Dothideomycetes genomes: a test case for predicting lifestyles and emergence of pathogens.</title>
        <authorList>
            <person name="Haridas S."/>
            <person name="Albert R."/>
            <person name="Binder M."/>
            <person name="Bloem J."/>
            <person name="Labutti K."/>
            <person name="Salamov A."/>
            <person name="Andreopoulos B."/>
            <person name="Baker S."/>
            <person name="Barry K."/>
            <person name="Bills G."/>
            <person name="Bluhm B."/>
            <person name="Cannon C."/>
            <person name="Castanera R."/>
            <person name="Culley D."/>
            <person name="Daum C."/>
            <person name="Ezra D."/>
            <person name="Gonzalez J."/>
            <person name="Henrissat B."/>
            <person name="Kuo A."/>
            <person name="Liang C."/>
            <person name="Lipzen A."/>
            <person name="Lutzoni F."/>
            <person name="Magnuson J."/>
            <person name="Mondo S."/>
            <person name="Nolan M."/>
            <person name="Ohm R."/>
            <person name="Pangilinan J."/>
            <person name="Park H.-J."/>
            <person name="Ramirez L."/>
            <person name="Alfaro M."/>
            <person name="Sun H."/>
            <person name="Tritt A."/>
            <person name="Yoshinaga Y."/>
            <person name="Zwiers L.-H."/>
            <person name="Turgeon B."/>
            <person name="Goodwin S."/>
            <person name="Spatafora J."/>
            <person name="Crous P."/>
            <person name="Grigoriev I."/>
        </authorList>
    </citation>
    <scope>NUCLEOTIDE SEQUENCE</scope>
    <source>
        <strain evidence="1">ATCC 200398</strain>
    </source>
</reference>
<evidence type="ECO:0000313" key="1">
    <source>
        <dbReference type="EMBL" id="KAF2468429.1"/>
    </source>
</evidence>
<evidence type="ECO:0000313" key="2">
    <source>
        <dbReference type="Proteomes" id="UP000799755"/>
    </source>
</evidence>
<sequence>MMQGILMGIGLGILLVAGILCLSSHYKNNIPLASMTGTIMGPLGGVIYTTGSYIQFQEREFQKACWINCGIMAATLVPACFLMKPSEIYGRLSTQAPEESTRIWKEKDTLLFTLGYLCLFFGLFTWPAYIVLMIASTPQHEFPTSPTVVLMITYGVSILTAPIMTSGLVLRTNGALNTFILAAVAVGASFIFPSQAPSLLAFELWCTPYAVGLGAVLGLYIRVTSIFHFSDATRPFDRPARISALLTLVGIVAAAGVVTTAALVEMDDGGFKIAMLINGIVVMAGGLLMWVGRWFRIGSRVWFCI</sequence>
<proteinExistence type="predicted"/>
<keyword evidence="2" id="KW-1185">Reference proteome</keyword>
<gene>
    <name evidence="1" type="ORF">BDR25DRAFT_304888</name>
</gene>
<dbReference type="Proteomes" id="UP000799755">
    <property type="component" value="Unassembled WGS sequence"/>
</dbReference>